<dbReference type="InterPro" id="IPR013826">
    <property type="entry name" value="Topo_IA_cen_sub3"/>
</dbReference>
<dbReference type="GO" id="GO:0003677">
    <property type="term" value="F:DNA binding"/>
    <property type="evidence" value="ECO:0007669"/>
    <property type="project" value="UniProtKB-KW"/>
</dbReference>
<dbReference type="PROSITE" id="PS50880">
    <property type="entry name" value="TOPRIM"/>
    <property type="match status" value="1"/>
</dbReference>
<comment type="similarity">
    <text evidence="2 10">Belongs to the type IA topoisomerase family.</text>
</comment>
<dbReference type="PANTHER" id="PTHR42785:SF1">
    <property type="entry name" value="DNA TOPOISOMERASE"/>
    <property type="match status" value="1"/>
</dbReference>
<evidence type="ECO:0000313" key="15">
    <source>
        <dbReference type="Proteomes" id="UP000319776"/>
    </source>
</evidence>
<dbReference type="OrthoDB" id="9804262at2"/>
<comment type="function">
    <text evidence="10">Releases the supercoiling and torsional tension of DNA, which is introduced during the DNA replication and transcription, by transiently cleaving and rejoining one strand of the DNA duplex. Introduces a single-strand break via transesterification at a target site in duplex DNA. The scissile phosphodiester is attacked by the catalytic tyrosine of the enzyme, resulting in the formation of a DNA-(5'-phosphotyrosyl)-enzyme intermediate and the expulsion of a 3'-OH DNA strand. The free DNA strand then undergoes passage around the unbroken strand, thus removing DNA supercoils. Finally, in the religation step, the DNA 3'-OH attacks the covalent intermediate to expel the active-site tyrosine and restore the DNA phosphodiester backbone.</text>
</comment>
<feature type="site" description="Interaction with DNA" evidence="10">
    <location>
        <position position="33"/>
    </location>
</feature>
<dbReference type="GO" id="GO:0008270">
    <property type="term" value="F:zinc ion binding"/>
    <property type="evidence" value="ECO:0007669"/>
    <property type="project" value="UniProtKB-KW"/>
</dbReference>
<dbReference type="PROSITE" id="PS52039">
    <property type="entry name" value="TOPO_IA_2"/>
    <property type="match status" value="1"/>
</dbReference>
<feature type="site" description="Interaction with DNA" evidence="10">
    <location>
        <position position="140"/>
    </location>
</feature>
<dbReference type="AlphaFoldDB" id="A0A501X9X9"/>
<name>A0A501X9X9_9BACT</name>
<evidence type="ECO:0000256" key="10">
    <source>
        <dbReference type="HAMAP-Rule" id="MF_00952"/>
    </source>
</evidence>
<dbReference type="CDD" id="cd00186">
    <property type="entry name" value="TOP1Ac"/>
    <property type="match status" value="1"/>
</dbReference>
<keyword evidence="15" id="KW-1185">Reference proteome</keyword>
<dbReference type="PANTHER" id="PTHR42785">
    <property type="entry name" value="DNA TOPOISOMERASE, TYPE IA, CORE"/>
    <property type="match status" value="1"/>
</dbReference>
<feature type="site" description="Interaction with DNA" evidence="10">
    <location>
        <position position="293"/>
    </location>
</feature>
<dbReference type="InterPro" id="IPR013824">
    <property type="entry name" value="Topo_IA_cen_sub1"/>
</dbReference>
<gene>
    <name evidence="10 14" type="primary">topA</name>
    <name evidence="14" type="ORF">FJO69_01870</name>
</gene>
<evidence type="ECO:0000256" key="6">
    <source>
        <dbReference type="ARBA" id="ARBA00022842"/>
    </source>
</evidence>
<dbReference type="Gene3D" id="1.10.290.10">
    <property type="entry name" value="Topoisomerase I, domain 4"/>
    <property type="match status" value="1"/>
</dbReference>
<sequence length="610" mass="70020">MANKVMIVESPNKVNTIQKYIGDEVKVLSSVGHILKMSTKGKGGLGIDFENWEPQMVADPAKKKIISELKAAVKNADEVYIATDPDREGEAIAKNLVTTLKIDKKYYRITYHEITDEAIKTAIENKHDIDEDLVNAQKSRRMLDRIIGFKLSQLMKKSVRNTPTNPSAGRVQSIALKLVVDREREIEAFIPTLYSQINAKITDEIIADFFWKNEPDFKGENTWINRDKAQNILEELNKNKTLEVVDFKISHRKEGAITPYKQSVLYKEAKYASSTVQAAAQKLFESGLITYPRTDSTRLSEVFIQKAKKYIEKQYGKEYVADEVKGFAGDQDAHEAIRPTDVKLTPEEAQNKYGLSDIDTYIYKIIYQKTMMAIMKSPQRDIFSYELKNGEYFFRMSYSVITFMGYYAISGYESGKTLPKYNIGDVLDVAEFIKLDKETNPPARYNEGSLIKALDDIKVGRPSTFASTVKIIKDRLFVESQGSALKPTEFGKVVLDKLIENFPTTINEEYTAKVEEELDEIADGKQNYQEIMQEFWDRFIQHYDGVSQNIEVTVLENEKLEEPCPECGSELVYRYAKSNGNKFIGCSNFPNCRYVKSLENKKRFYRRWKK</sequence>
<feature type="active site" description="O-(5'-phospho-DNA)-tyrosine intermediate" evidence="10">
    <location>
        <position position="291"/>
    </location>
</feature>
<reference evidence="14 15" key="1">
    <citation type="submission" date="2019-06" db="EMBL/GenBank/DDBJ databases">
        <title>Mycoplasma falconis type strain whole genome sequence.</title>
        <authorList>
            <person name="Spergser J."/>
        </authorList>
    </citation>
    <scope>NUCLEOTIDE SEQUENCE [LARGE SCALE GENOMIC DNA]</scope>
    <source>
        <strain evidence="14 15">ATCC 51372</strain>
    </source>
</reference>
<dbReference type="HAMAP" id="MF_00952">
    <property type="entry name" value="Topoisom_1_prok"/>
    <property type="match status" value="1"/>
</dbReference>
<dbReference type="EMBL" id="VFSS01000005">
    <property type="protein sequence ID" value="TPE57355.1"/>
    <property type="molecule type" value="Genomic_DNA"/>
</dbReference>
<evidence type="ECO:0000259" key="12">
    <source>
        <dbReference type="PROSITE" id="PS50880"/>
    </source>
</evidence>
<dbReference type="Pfam" id="PF01751">
    <property type="entry name" value="Toprim"/>
    <property type="match status" value="1"/>
</dbReference>
<comment type="subunit">
    <text evidence="10">Monomer.</text>
</comment>
<evidence type="ECO:0000256" key="3">
    <source>
        <dbReference type="ARBA" id="ARBA00022723"/>
    </source>
</evidence>
<dbReference type="Proteomes" id="UP000319776">
    <property type="component" value="Unassembled WGS sequence"/>
</dbReference>
<dbReference type="SMART" id="SM00437">
    <property type="entry name" value="TOP1Ac"/>
    <property type="match status" value="1"/>
</dbReference>
<dbReference type="GO" id="GO:0006265">
    <property type="term" value="P:DNA topological change"/>
    <property type="evidence" value="ECO:0007669"/>
    <property type="project" value="UniProtKB-UniRule"/>
</dbReference>
<organism evidence="14 15">
    <name type="scientific">[Mycoplasma] falconis</name>
    <dbReference type="NCBI Taxonomy" id="92403"/>
    <lineage>
        <taxon>Bacteria</taxon>
        <taxon>Bacillati</taxon>
        <taxon>Mycoplasmatota</taxon>
        <taxon>Mycoplasmoidales</taxon>
        <taxon>Metamycoplasmataceae</taxon>
        <taxon>Metamycoplasma</taxon>
    </lineage>
</organism>
<dbReference type="InterPro" id="IPR003601">
    <property type="entry name" value="Topo_IA_2"/>
</dbReference>
<protein>
    <recommendedName>
        <fullName evidence="10">DNA topoisomerase 1</fullName>
        <ecNumber evidence="10">5.6.2.1</ecNumber>
    </recommendedName>
    <alternativeName>
        <fullName evidence="10">DNA topoisomerase I</fullName>
    </alternativeName>
</protein>
<dbReference type="InterPro" id="IPR028612">
    <property type="entry name" value="Topoisom_1_IA"/>
</dbReference>
<dbReference type="InterPro" id="IPR013825">
    <property type="entry name" value="Topo_IA_cen_sub2"/>
</dbReference>
<comment type="catalytic activity">
    <reaction evidence="1 10">
        <text>ATP-independent breakage of single-stranded DNA, followed by passage and rejoining.</text>
        <dbReference type="EC" id="5.6.2.1"/>
    </reaction>
</comment>
<keyword evidence="3" id="KW-0479">Metal-binding</keyword>
<feature type="coiled-coil region" evidence="11">
    <location>
        <begin position="507"/>
        <end position="534"/>
    </location>
</feature>
<evidence type="ECO:0000256" key="1">
    <source>
        <dbReference type="ARBA" id="ARBA00000213"/>
    </source>
</evidence>
<dbReference type="InterPro" id="IPR005733">
    <property type="entry name" value="TopoI_bac-type"/>
</dbReference>
<dbReference type="Gene3D" id="3.30.65.10">
    <property type="entry name" value="Bacterial Topoisomerase I, domain 1"/>
    <property type="match status" value="1"/>
</dbReference>
<evidence type="ECO:0000256" key="11">
    <source>
        <dbReference type="SAM" id="Coils"/>
    </source>
</evidence>
<evidence type="ECO:0000256" key="4">
    <source>
        <dbReference type="ARBA" id="ARBA00022771"/>
    </source>
</evidence>
<dbReference type="EC" id="5.6.2.1" evidence="10"/>
<dbReference type="InterPro" id="IPR023405">
    <property type="entry name" value="Topo_IA_core_domain"/>
</dbReference>
<dbReference type="RefSeq" id="WP_140781302.1">
    <property type="nucleotide sequence ID" value="NZ_VFSS01000005.1"/>
</dbReference>
<feature type="domain" description="Topo IA-type catalytic" evidence="13">
    <location>
        <begin position="130"/>
        <end position="543"/>
    </location>
</feature>
<dbReference type="SMART" id="SM00493">
    <property type="entry name" value="TOPRIM"/>
    <property type="match status" value="1"/>
</dbReference>
<dbReference type="InterPro" id="IPR013497">
    <property type="entry name" value="Topo_IA_cen"/>
</dbReference>
<evidence type="ECO:0000256" key="2">
    <source>
        <dbReference type="ARBA" id="ARBA00009446"/>
    </source>
</evidence>
<dbReference type="SMART" id="SM00436">
    <property type="entry name" value="TOP1Bc"/>
    <property type="match status" value="1"/>
</dbReference>
<feature type="site" description="Interaction with DNA" evidence="10">
    <location>
        <position position="475"/>
    </location>
</feature>
<dbReference type="PRINTS" id="PR00417">
    <property type="entry name" value="PRTPISMRASEI"/>
</dbReference>
<dbReference type="Gene3D" id="3.40.50.140">
    <property type="match status" value="1"/>
</dbReference>
<dbReference type="NCBIfam" id="TIGR01051">
    <property type="entry name" value="topA_bact"/>
    <property type="match status" value="1"/>
</dbReference>
<dbReference type="SUPFAM" id="SSF56712">
    <property type="entry name" value="Prokaryotic type I DNA topoisomerase"/>
    <property type="match status" value="1"/>
</dbReference>
<evidence type="ECO:0000256" key="9">
    <source>
        <dbReference type="ARBA" id="ARBA00023235"/>
    </source>
</evidence>
<keyword evidence="4" id="KW-0863">Zinc-finger</keyword>
<feature type="region of interest" description="Interaction with DNA" evidence="10">
    <location>
        <begin position="167"/>
        <end position="172"/>
    </location>
</feature>
<dbReference type="InterPro" id="IPR006171">
    <property type="entry name" value="TOPRIM_dom"/>
</dbReference>
<dbReference type="InterPro" id="IPR003602">
    <property type="entry name" value="Topo_IA_DNA-bd_dom"/>
</dbReference>
<evidence type="ECO:0000256" key="5">
    <source>
        <dbReference type="ARBA" id="ARBA00022833"/>
    </source>
</evidence>
<keyword evidence="5" id="KW-0862">Zinc</keyword>
<keyword evidence="9 10" id="KW-0413">Isomerase</keyword>
<evidence type="ECO:0000259" key="13">
    <source>
        <dbReference type="PROSITE" id="PS52039"/>
    </source>
</evidence>
<feature type="domain" description="Toprim" evidence="12">
    <location>
        <begin position="3"/>
        <end position="114"/>
    </location>
</feature>
<comment type="caution">
    <text evidence="10">Lacks conserved residue(s) required for the propagation of feature annotation.</text>
</comment>
<dbReference type="Pfam" id="PF01131">
    <property type="entry name" value="Topoisom_bac"/>
    <property type="match status" value="1"/>
</dbReference>
<dbReference type="GO" id="GO:0005694">
    <property type="term" value="C:chromosome"/>
    <property type="evidence" value="ECO:0007669"/>
    <property type="project" value="InterPro"/>
</dbReference>
<dbReference type="GO" id="GO:0003917">
    <property type="term" value="F:DNA topoisomerase type I (single strand cut, ATP-independent) activity"/>
    <property type="evidence" value="ECO:0007669"/>
    <property type="project" value="UniProtKB-UniRule"/>
</dbReference>
<dbReference type="InterPro" id="IPR013498">
    <property type="entry name" value="Topo_IA_Znf"/>
</dbReference>
<keyword evidence="11" id="KW-0175">Coiled coil</keyword>
<feature type="site" description="Interaction with DNA" evidence="10">
    <location>
        <position position="141"/>
    </location>
</feature>
<dbReference type="Gene3D" id="1.10.460.10">
    <property type="entry name" value="Topoisomerase I, domain 2"/>
    <property type="match status" value="1"/>
</dbReference>
<dbReference type="SUPFAM" id="SSF57783">
    <property type="entry name" value="Zinc beta-ribbon"/>
    <property type="match status" value="1"/>
</dbReference>
<keyword evidence="7 10" id="KW-0799">Topoisomerase</keyword>
<keyword evidence="6" id="KW-0460">Magnesium</keyword>
<proteinExistence type="inferred from homology"/>
<dbReference type="Pfam" id="PF01396">
    <property type="entry name" value="Zn_ribbon_Top1"/>
    <property type="match status" value="1"/>
</dbReference>
<evidence type="ECO:0000313" key="14">
    <source>
        <dbReference type="EMBL" id="TPE57355.1"/>
    </source>
</evidence>
<evidence type="ECO:0000256" key="8">
    <source>
        <dbReference type="ARBA" id="ARBA00023125"/>
    </source>
</evidence>
<dbReference type="InterPro" id="IPR000380">
    <property type="entry name" value="Topo_IA"/>
</dbReference>
<dbReference type="Gene3D" id="2.70.20.10">
    <property type="entry name" value="Topoisomerase I, domain 3"/>
    <property type="match status" value="1"/>
</dbReference>
<accession>A0A501X9X9</accession>
<feature type="site" description="Interaction with DNA" evidence="10">
    <location>
        <position position="144"/>
    </location>
</feature>
<evidence type="ECO:0000256" key="7">
    <source>
        <dbReference type="ARBA" id="ARBA00023029"/>
    </source>
</evidence>
<keyword evidence="8 10" id="KW-0238">DNA-binding</keyword>
<comment type="caution">
    <text evidence="14">The sequence shown here is derived from an EMBL/GenBank/DDBJ whole genome shotgun (WGS) entry which is preliminary data.</text>
</comment>